<proteinExistence type="predicted"/>
<protein>
    <submittedName>
        <fullName evidence="1">Uncharacterized protein</fullName>
    </submittedName>
</protein>
<sequence length="200" mass="22635">MSWIEAKHRRSEEKAELLQSAELEKIRLARESLFEVLSALAYDKHGLSIEEVDVTYLFLSDDTDCSDYGTDTYRLAKELNGHGRILKLETLSPLMLHRHGLYAHLANSPASSGFPAACSYSTALKALLGLERKYQYKSAQVIEDSSVYITFKHEGTNTFVSTDEIMPDGSPRQITRQLPVVCDKDYFNVRTLFLLVSARH</sequence>
<accession>A0A7Y0AIU8</accession>
<reference evidence="1 2" key="1">
    <citation type="submission" date="2020-04" db="EMBL/GenBank/DDBJ databases">
        <title>Hymenobacter polaris sp. nov., isolated from Arctic soil.</title>
        <authorList>
            <person name="Dahal R.H."/>
        </authorList>
    </citation>
    <scope>NUCLEOTIDE SEQUENCE [LARGE SCALE GENOMIC DNA]</scope>
    <source>
        <strain evidence="1 2">RP-2-7</strain>
    </source>
</reference>
<dbReference type="AlphaFoldDB" id="A0A7Y0AIU8"/>
<name>A0A7Y0AIU8_9BACT</name>
<dbReference type="RefSeq" id="WP_169533878.1">
    <property type="nucleotide sequence ID" value="NZ_JABBGH010000006.1"/>
</dbReference>
<comment type="caution">
    <text evidence="1">The sequence shown here is derived from an EMBL/GenBank/DDBJ whole genome shotgun (WGS) entry which is preliminary data.</text>
</comment>
<dbReference type="EMBL" id="JABBGH010000006">
    <property type="protein sequence ID" value="NML68171.1"/>
    <property type="molecule type" value="Genomic_DNA"/>
</dbReference>
<evidence type="ECO:0000313" key="1">
    <source>
        <dbReference type="EMBL" id="NML68171.1"/>
    </source>
</evidence>
<gene>
    <name evidence="1" type="ORF">HHL22_23470</name>
</gene>
<keyword evidence="2" id="KW-1185">Reference proteome</keyword>
<evidence type="ECO:0000313" key="2">
    <source>
        <dbReference type="Proteomes" id="UP000559626"/>
    </source>
</evidence>
<dbReference type="Proteomes" id="UP000559626">
    <property type="component" value="Unassembled WGS sequence"/>
</dbReference>
<organism evidence="1 2">
    <name type="scientific">Hymenobacter polaris</name>
    <dbReference type="NCBI Taxonomy" id="2682546"/>
    <lineage>
        <taxon>Bacteria</taxon>
        <taxon>Pseudomonadati</taxon>
        <taxon>Bacteroidota</taxon>
        <taxon>Cytophagia</taxon>
        <taxon>Cytophagales</taxon>
        <taxon>Hymenobacteraceae</taxon>
        <taxon>Hymenobacter</taxon>
    </lineage>
</organism>